<accession>A0A5N6RPN4</accession>
<proteinExistence type="predicted"/>
<reference evidence="1 2" key="1">
    <citation type="submission" date="2019-06" db="EMBL/GenBank/DDBJ databases">
        <title>A chromosomal-level reference genome of Carpinus fangiana (Coryloideae, Betulaceae).</title>
        <authorList>
            <person name="Yang X."/>
            <person name="Wang Z."/>
            <person name="Zhang L."/>
            <person name="Hao G."/>
            <person name="Liu J."/>
            <person name="Yang Y."/>
        </authorList>
    </citation>
    <scope>NUCLEOTIDE SEQUENCE [LARGE SCALE GENOMIC DNA]</scope>
    <source>
        <strain evidence="1">Cfa_2016G</strain>
        <tissue evidence="1">Leaf</tissue>
    </source>
</reference>
<gene>
    <name evidence="1" type="ORF">FH972_019184</name>
</gene>
<name>A0A5N6RPN4_9ROSI</name>
<keyword evidence="2" id="KW-1185">Reference proteome</keyword>
<dbReference type="OrthoDB" id="1837761at2759"/>
<dbReference type="EMBL" id="CM017328">
    <property type="protein sequence ID" value="KAE8124285.1"/>
    <property type="molecule type" value="Genomic_DNA"/>
</dbReference>
<dbReference type="AlphaFoldDB" id="A0A5N6RPN4"/>
<evidence type="ECO:0000313" key="1">
    <source>
        <dbReference type="EMBL" id="KAE8124285.1"/>
    </source>
</evidence>
<dbReference type="Proteomes" id="UP000327013">
    <property type="component" value="Chromosome 8"/>
</dbReference>
<organism evidence="1 2">
    <name type="scientific">Carpinus fangiana</name>
    <dbReference type="NCBI Taxonomy" id="176857"/>
    <lineage>
        <taxon>Eukaryota</taxon>
        <taxon>Viridiplantae</taxon>
        <taxon>Streptophyta</taxon>
        <taxon>Embryophyta</taxon>
        <taxon>Tracheophyta</taxon>
        <taxon>Spermatophyta</taxon>
        <taxon>Magnoliopsida</taxon>
        <taxon>eudicotyledons</taxon>
        <taxon>Gunneridae</taxon>
        <taxon>Pentapetalae</taxon>
        <taxon>rosids</taxon>
        <taxon>fabids</taxon>
        <taxon>Fagales</taxon>
        <taxon>Betulaceae</taxon>
        <taxon>Carpinus</taxon>
    </lineage>
</organism>
<protein>
    <submittedName>
        <fullName evidence="1">Uncharacterized protein</fullName>
    </submittedName>
</protein>
<evidence type="ECO:0000313" key="2">
    <source>
        <dbReference type="Proteomes" id="UP000327013"/>
    </source>
</evidence>
<sequence length="244" mass="27499">MSSSQGFGVIERGVVQSDLLIEHFRFIYDIFRDNQWTSLFTPVDAYLRLVREFYFNIESIKKTHELSFKTKVLGKTLTINSALISEVTRIPLTNGKAAPLLHTEPQPSKADIMAVLNPGGELEWEDNKSKISIGHVRAPKRVPFCLCSHFLLIMLDLYEEHSIALPYEGDHAPPIIPDPQVVSSSGSSVSDVSTQLNEIIGLLRSQELGIAALNNRLRVIEKDVQQVKVALRHILPEYQWDLNP</sequence>